<keyword evidence="4 7" id="KW-0067">ATP-binding</keyword>
<reference evidence="7 8" key="1">
    <citation type="submission" date="2024-03" db="EMBL/GenBank/DDBJ databases">
        <title>Phenotype and Genome Characterization of a Sulfate-Reducing Bacterium Pseudodesulfovibrio sp. strain 5S69, isolated from Petroleum Reservoir in Tatarstan (Russia).</title>
        <authorList>
            <person name="Bidzhieva S.K."/>
            <person name="Kadnikov V."/>
            <person name="Tourova T.P."/>
            <person name="Samigullina S.R."/>
            <person name="Sokolova D.S."/>
            <person name="Poltaraus A.B."/>
            <person name="Avtukh A.N."/>
            <person name="Tereshina V.M."/>
            <person name="Mardanov A.V."/>
            <person name="Nazina T.N."/>
        </authorList>
    </citation>
    <scope>NUCLEOTIDE SEQUENCE [LARGE SCALE GENOMIC DNA]</scope>
    <source>
        <strain evidence="7 8">5S69</strain>
    </source>
</reference>
<evidence type="ECO:0000256" key="5">
    <source>
        <dbReference type="ARBA" id="ARBA00022970"/>
    </source>
</evidence>
<proteinExistence type="inferred from homology"/>
<protein>
    <submittedName>
        <fullName evidence="7">ABC transporter ATP-binding protein</fullName>
    </submittedName>
</protein>
<dbReference type="SUPFAM" id="SSF52540">
    <property type="entry name" value="P-loop containing nucleoside triphosphate hydrolases"/>
    <property type="match status" value="1"/>
</dbReference>
<dbReference type="GO" id="GO:0005524">
    <property type="term" value="F:ATP binding"/>
    <property type="evidence" value="ECO:0007669"/>
    <property type="project" value="UniProtKB-KW"/>
</dbReference>
<sequence length="239" mass="26823">MLLEIKNLTSFYGDAQILFDVNLEVEEGTVVGLFGRNGAGKSTTFRSIMGFNNPQCEGEIKFKGRDITCLPPYKIAKLGIGWVPEDRKIFPNLTIKENLLLGQRSKPDGRGGKEVTLDAVYKYFPKLKEMERKWGCEMSGGEQQMLTIGRTLMSNPDLILLDEPTEGLAPLIADQVMEMVLEVKREYGMALIVVEQFSPKFLSFMDHCYVLEIGEIIYDGNAKTLEDDVELQQKLLGVG</sequence>
<evidence type="ECO:0000256" key="4">
    <source>
        <dbReference type="ARBA" id="ARBA00022840"/>
    </source>
</evidence>
<feature type="domain" description="ABC transporter" evidence="6">
    <location>
        <begin position="3"/>
        <end position="238"/>
    </location>
</feature>
<dbReference type="EMBL" id="CP146609">
    <property type="protein sequence ID" value="WWX23721.1"/>
    <property type="molecule type" value="Genomic_DNA"/>
</dbReference>
<dbReference type="CDD" id="cd03224">
    <property type="entry name" value="ABC_TM1139_LivF_branched"/>
    <property type="match status" value="1"/>
</dbReference>
<keyword evidence="5" id="KW-0029">Amino-acid transport</keyword>
<dbReference type="InterPro" id="IPR017871">
    <property type="entry name" value="ABC_transporter-like_CS"/>
</dbReference>
<comment type="similarity">
    <text evidence="1">Belongs to the ABC transporter superfamily.</text>
</comment>
<dbReference type="PROSITE" id="PS00211">
    <property type="entry name" value="ABC_TRANSPORTER_1"/>
    <property type="match status" value="1"/>
</dbReference>
<gene>
    <name evidence="7" type="ORF">V8V93_05830</name>
</gene>
<dbReference type="InterPro" id="IPR052156">
    <property type="entry name" value="BCAA_Transport_ATP-bd_LivF"/>
</dbReference>
<keyword evidence="3" id="KW-0547">Nucleotide-binding</keyword>
<accession>A0ABZ2IYT3</accession>
<evidence type="ECO:0000313" key="7">
    <source>
        <dbReference type="EMBL" id="WWX23721.1"/>
    </source>
</evidence>
<evidence type="ECO:0000256" key="3">
    <source>
        <dbReference type="ARBA" id="ARBA00022741"/>
    </source>
</evidence>
<evidence type="ECO:0000256" key="1">
    <source>
        <dbReference type="ARBA" id="ARBA00005417"/>
    </source>
</evidence>
<dbReference type="PANTHER" id="PTHR43820:SF2">
    <property type="entry name" value="ABC TRANSPORTER ATP-BINDING PROTEIN"/>
    <property type="match status" value="1"/>
</dbReference>
<dbReference type="InterPro" id="IPR003593">
    <property type="entry name" value="AAA+_ATPase"/>
</dbReference>
<dbReference type="InterPro" id="IPR027417">
    <property type="entry name" value="P-loop_NTPase"/>
</dbReference>
<dbReference type="Pfam" id="PF00005">
    <property type="entry name" value="ABC_tran"/>
    <property type="match status" value="1"/>
</dbReference>
<dbReference type="PANTHER" id="PTHR43820">
    <property type="entry name" value="HIGH-AFFINITY BRANCHED-CHAIN AMINO ACID TRANSPORT ATP-BINDING PROTEIN LIVF"/>
    <property type="match status" value="1"/>
</dbReference>
<dbReference type="InterPro" id="IPR003439">
    <property type="entry name" value="ABC_transporter-like_ATP-bd"/>
</dbReference>
<dbReference type="RefSeq" id="WP_338669418.1">
    <property type="nucleotide sequence ID" value="NZ_CP146609.1"/>
</dbReference>
<dbReference type="Gene3D" id="3.40.50.300">
    <property type="entry name" value="P-loop containing nucleotide triphosphate hydrolases"/>
    <property type="match status" value="1"/>
</dbReference>
<dbReference type="PROSITE" id="PS50893">
    <property type="entry name" value="ABC_TRANSPORTER_2"/>
    <property type="match status" value="1"/>
</dbReference>
<dbReference type="Proteomes" id="UP001385389">
    <property type="component" value="Chromosome"/>
</dbReference>
<dbReference type="SMART" id="SM00382">
    <property type="entry name" value="AAA"/>
    <property type="match status" value="1"/>
</dbReference>
<name>A0ABZ2IYT3_9BACT</name>
<evidence type="ECO:0000256" key="2">
    <source>
        <dbReference type="ARBA" id="ARBA00022448"/>
    </source>
</evidence>
<keyword evidence="2" id="KW-0813">Transport</keyword>
<organism evidence="7 8">
    <name type="scientific">Pseudodesulfovibrio methanolicus</name>
    <dbReference type="NCBI Taxonomy" id="3126690"/>
    <lineage>
        <taxon>Bacteria</taxon>
        <taxon>Pseudomonadati</taxon>
        <taxon>Thermodesulfobacteriota</taxon>
        <taxon>Desulfovibrionia</taxon>
        <taxon>Desulfovibrionales</taxon>
        <taxon>Desulfovibrionaceae</taxon>
    </lineage>
</organism>
<evidence type="ECO:0000259" key="6">
    <source>
        <dbReference type="PROSITE" id="PS50893"/>
    </source>
</evidence>
<keyword evidence="8" id="KW-1185">Reference proteome</keyword>
<evidence type="ECO:0000313" key="8">
    <source>
        <dbReference type="Proteomes" id="UP001385389"/>
    </source>
</evidence>